<evidence type="ECO:0000313" key="6">
    <source>
        <dbReference type="EMBL" id="CAG7730045.1"/>
    </source>
</evidence>
<dbReference type="AlphaFoldDB" id="A0A8J2KQ90"/>
<dbReference type="EMBL" id="CAJVCH010188238">
    <property type="protein sequence ID" value="CAG7730045.1"/>
    <property type="molecule type" value="Genomic_DNA"/>
</dbReference>
<keyword evidence="7" id="KW-1185">Reference proteome</keyword>
<dbReference type="Proteomes" id="UP000708208">
    <property type="component" value="Unassembled WGS sequence"/>
</dbReference>
<evidence type="ECO:0000256" key="3">
    <source>
        <dbReference type="ARBA" id="ARBA00022525"/>
    </source>
</evidence>
<evidence type="ECO:0000256" key="4">
    <source>
        <dbReference type="SAM" id="SignalP"/>
    </source>
</evidence>
<sequence>METSVALTLTLALALALVQGEVVSNTKCPSVKTLSNVTEVRISPCPEPGNGAESPCQLQRGSTASISIDFTPDEEISRLRASLSWMTVGLELPFPGLEPNACNSLTTGKCPLKSNSQNIWTATIKLSTAYPLGTYPLKLKITDGAIVPNVVLCEIFSVQLVDDNSWF</sequence>
<comment type="caution">
    <text evidence="6">The sequence shown here is derived from an EMBL/GenBank/DDBJ whole genome shotgun (WGS) entry which is preliminary data.</text>
</comment>
<protein>
    <recommendedName>
        <fullName evidence="5">MD-2-related lipid-recognition domain-containing protein</fullName>
    </recommendedName>
</protein>
<keyword evidence="4" id="KW-0732">Signal</keyword>
<evidence type="ECO:0000256" key="2">
    <source>
        <dbReference type="ARBA" id="ARBA00006370"/>
    </source>
</evidence>
<proteinExistence type="inferred from homology"/>
<evidence type="ECO:0000313" key="7">
    <source>
        <dbReference type="Proteomes" id="UP000708208"/>
    </source>
</evidence>
<feature type="signal peptide" evidence="4">
    <location>
        <begin position="1"/>
        <end position="20"/>
    </location>
</feature>
<dbReference type="InterPro" id="IPR003172">
    <property type="entry name" value="ML_dom"/>
</dbReference>
<accession>A0A8J2KQ90</accession>
<feature type="chain" id="PRO_5035188220" description="MD-2-related lipid-recognition domain-containing protein" evidence="4">
    <location>
        <begin position="21"/>
        <end position="167"/>
    </location>
</feature>
<feature type="domain" description="MD-2-related lipid-recognition" evidence="5">
    <location>
        <begin position="25"/>
        <end position="158"/>
    </location>
</feature>
<comment type="similarity">
    <text evidence="2">Belongs to the NPC2 family.</text>
</comment>
<evidence type="ECO:0000256" key="1">
    <source>
        <dbReference type="ARBA" id="ARBA00004613"/>
    </source>
</evidence>
<dbReference type="GO" id="GO:0005576">
    <property type="term" value="C:extracellular region"/>
    <property type="evidence" value="ECO:0007669"/>
    <property type="project" value="UniProtKB-SubCell"/>
</dbReference>
<gene>
    <name evidence="6" type="ORF">AFUS01_LOCUS18719</name>
</gene>
<comment type="subcellular location">
    <subcellularLocation>
        <location evidence="1">Secreted</location>
    </subcellularLocation>
</comment>
<evidence type="ECO:0000259" key="5">
    <source>
        <dbReference type="SMART" id="SM00737"/>
    </source>
</evidence>
<dbReference type="FunFam" id="2.60.40.770:FF:000001">
    <property type="entry name" value="NPC intracellular cholesterol transporter 2"/>
    <property type="match status" value="1"/>
</dbReference>
<name>A0A8J2KQ90_9HEXA</name>
<dbReference type="SMART" id="SM00737">
    <property type="entry name" value="ML"/>
    <property type="match status" value="1"/>
</dbReference>
<reference evidence="6" key="1">
    <citation type="submission" date="2021-06" db="EMBL/GenBank/DDBJ databases">
        <authorList>
            <person name="Hodson N. C."/>
            <person name="Mongue J. A."/>
            <person name="Jaron S. K."/>
        </authorList>
    </citation>
    <scope>NUCLEOTIDE SEQUENCE</scope>
</reference>
<keyword evidence="3" id="KW-0964">Secreted</keyword>
<organism evidence="6 7">
    <name type="scientific">Allacma fusca</name>
    <dbReference type="NCBI Taxonomy" id="39272"/>
    <lineage>
        <taxon>Eukaryota</taxon>
        <taxon>Metazoa</taxon>
        <taxon>Ecdysozoa</taxon>
        <taxon>Arthropoda</taxon>
        <taxon>Hexapoda</taxon>
        <taxon>Collembola</taxon>
        <taxon>Symphypleona</taxon>
        <taxon>Sminthuridae</taxon>
        <taxon>Allacma</taxon>
    </lineage>
</organism>
<dbReference type="Pfam" id="PF02221">
    <property type="entry name" value="E1_DerP2_DerF2"/>
    <property type="match status" value="1"/>
</dbReference>
<dbReference type="OrthoDB" id="6576058at2759"/>